<evidence type="ECO:0000313" key="12">
    <source>
        <dbReference type="Proteomes" id="UP000283734"/>
    </source>
</evidence>
<keyword evidence="4" id="KW-1003">Cell membrane</keyword>
<dbReference type="NCBIfam" id="TIGR02532">
    <property type="entry name" value="IV_pilin_GFxxxE"/>
    <property type="match status" value="1"/>
</dbReference>
<protein>
    <recommendedName>
        <fullName evidence="3">Type II secretion system protein J</fullName>
    </recommendedName>
</protein>
<gene>
    <name evidence="11" type="primary">gspJ</name>
    <name evidence="11" type="ORF">D4A39_03830</name>
</gene>
<evidence type="ECO:0000256" key="7">
    <source>
        <dbReference type="ARBA" id="ARBA00022692"/>
    </source>
</evidence>
<dbReference type="InterPro" id="IPR012902">
    <property type="entry name" value="N_methyl_site"/>
</dbReference>
<reference evidence="11 12" key="1">
    <citation type="submission" date="2018-09" db="EMBL/GenBank/DDBJ databases">
        <title>Alcanivorax profundi sp. nov., isolated from 1000 m-depth seawater of the Mariana Trench.</title>
        <authorList>
            <person name="Liu J."/>
        </authorList>
    </citation>
    <scope>NUCLEOTIDE SEQUENCE [LARGE SCALE GENOMIC DNA]</scope>
    <source>
        <strain evidence="11 12">MTEO17</strain>
    </source>
</reference>
<dbReference type="AlphaFoldDB" id="A0A418Y373"/>
<dbReference type="Pfam" id="PF11612">
    <property type="entry name" value="T2SSJ"/>
    <property type="match status" value="1"/>
</dbReference>
<comment type="subcellular location">
    <subcellularLocation>
        <location evidence="1">Cell inner membrane</location>
        <topology evidence="1">Single-pass membrane protein</topology>
    </subcellularLocation>
</comment>
<keyword evidence="5" id="KW-0488">Methylation</keyword>
<dbReference type="NCBIfam" id="TIGR01711">
    <property type="entry name" value="gspJ"/>
    <property type="match status" value="1"/>
</dbReference>
<dbReference type="Pfam" id="PF07963">
    <property type="entry name" value="N_methyl"/>
    <property type="match status" value="1"/>
</dbReference>
<dbReference type="PANTHER" id="PTHR39583">
    <property type="entry name" value="TYPE II SECRETION SYSTEM PROTEIN J-RELATED"/>
    <property type="match status" value="1"/>
</dbReference>
<name>A0A418Y373_9GAMM</name>
<evidence type="ECO:0000256" key="8">
    <source>
        <dbReference type="ARBA" id="ARBA00022989"/>
    </source>
</evidence>
<evidence type="ECO:0000256" key="3">
    <source>
        <dbReference type="ARBA" id="ARBA00021539"/>
    </source>
</evidence>
<dbReference type="EMBL" id="QYYA01000001">
    <property type="protein sequence ID" value="RJG19975.1"/>
    <property type="molecule type" value="Genomic_DNA"/>
</dbReference>
<evidence type="ECO:0000256" key="10">
    <source>
        <dbReference type="SAM" id="Phobius"/>
    </source>
</evidence>
<dbReference type="GO" id="GO:0015627">
    <property type="term" value="C:type II protein secretion system complex"/>
    <property type="evidence" value="ECO:0007669"/>
    <property type="project" value="InterPro"/>
</dbReference>
<comment type="similarity">
    <text evidence="2">Belongs to the GSP J family.</text>
</comment>
<dbReference type="OrthoDB" id="9794345at2"/>
<dbReference type="InterPro" id="IPR010055">
    <property type="entry name" value="T2SS_protein-GspJ"/>
</dbReference>
<dbReference type="PANTHER" id="PTHR39583:SF2">
    <property type="entry name" value="TYPE II SECRETION SYSTEM PROTEIN J"/>
    <property type="match status" value="1"/>
</dbReference>
<dbReference type="Proteomes" id="UP000283734">
    <property type="component" value="Unassembled WGS sequence"/>
</dbReference>
<dbReference type="Gene3D" id="3.10.610.10">
    <property type="entry name" value="GSPII I/J protein-like"/>
    <property type="match status" value="1"/>
</dbReference>
<comment type="caution">
    <text evidence="11">The sequence shown here is derived from an EMBL/GenBank/DDBJ whole genome shotgun (WGS) entry which is preliminary data.</text>
</comment>
<evidence type="ECO:0000313" key="11">
    <source>
        <dbReference type="EMBL" id="RJG19975.1"/>
    </source>
</evidence>
<keyword evidence="9 10" id="KW-0472">Membrane</keyword>
<organism evidence="11 12">
    <name type="scientific">Alcanivorax profundi</name>
    <dbReference type="NCBI Taxonomy" id="2338368"/>
    <lineage>
        <taxon>Bacteria</taxon>
        <taxon>Pseudomonadati</taxon>
        <taxon>Pseudomonadota</taxon>
        <taxon>Gammaproteobacteria</taxon>
        <taxon>Oceanospirillales</taxon>
        <taxon>Alcanivoracaceae</taxon>
        <taxon>Alcanivorax</taxon>
    </lineage>
</organism>
<dbReference type="GO" id="GO:0015628">
    <property type="term" value="P:protein secretion by the type II secretion system"/>
    <property type="evidence" value="ECO:0007669"/>
    <property type="project" value="InterPro"/>
</dbReference>
<keyword evidence="8 10" id="KW-1133">Transmembrane helix</keyword>
<dbReference type="RefSeq" id="WP_022984096.1">
    <property type="nucleotide sequence ID" value="NZ_CAXGPP010000043.1"/>
</dbReference>
<dbReference type="GO" id="GO:0005886">
    <property type="term" value="C:plasma membrane"/>
    <property type="evidence" value="ECO:0007669"/>
    <property type="project" value="UniProtKB-SubCell"/>
</dbReference>
<evidence type="ECO:0000256" key="1">
    <source>
        <dbReference type="ARBA" id="ARBA00004377"/>
    </source>
</evidence>
<proteinExistence type="inferred from homology"/>
<keyword evidence="6" id="KW-0997">Cell inner membrane</keyword>
<evidence type="ECO:0000256" key="4">
    <source>
        <dbReference type="ARBA" id="ARBA00022475"/>
    </source>
</evidence>
<keyword evidence="12" id="KW-1185">Reference proteome</keyword>
<evidence type="ECO:0000256" key="5">
    <source>
        <dbReference type="ARBA" id="ARBA00022481"/>
    </source>
</evidence>
<evidence type="ECO:0000256" key="6">
    <source>
        <dbReference type="ARBA" id="ARBA00022519"/>
    </source>
</evidence>
<sequence>MKPLQARIARGFTLLEMVITIAIFAFIYVWAASFLGSALQGRDQLTASADIMERNQRAMTFLTLDFEQLVSRPVRDPYGDPQPAIMGRDNYVEFTRLGWSNPFGLRKRSEMQRVMYSLEEGTLYRRYWPVLDANVATELQEDVLLENVETFTVRYLDLTPQGEWQWLELWPDVAMLSQPVWQQRLPKSIEVEIELEDGDIIHRFYRTVVNPWI</sequence>
<evidence type="ECO:0000256" key="2">
    <source>
        <dbReference type="ARBA" id="ARBA00011084"/>
    </source>
</evidence>
<dbReference type="SUPFAM" id="SSF54523">
    <property type="entry name" value="Pili subunits"/>
    <property type="match status" value="1"/>
</dbReference>
<evidence type="ECO:0000256" key="9">
    <source>
        <dbReference type="ARBA" id="ARBA00023136"/>
    </source>
</evidence>
<dbReference type="InterPro" id="IPR045584">
    <property type="entry name" value="Pilin-like"/>
</dbReference>
<dbReference type="InterPro" id="IPR051621">
    <property type="entry name" value="T2SS_protein_J"/>
</dbReference>
<keyword evidence="7 10" id="KW-0812">Transmembrane</keyword>
<feature type="transmembrane region" description="Helical" evidence="10">
    <location>
        <begin position="12"/>
        <end position="31"/>
    </location>
</feature>
<accession>A0A418Y373</accession>